<dbReference type="PROSITE" id="PS50303">
    <property type="entry name" value="PUM_HD"/>
    <property type="match status" value="1"/>
</dbReference>
<evidence type="ECO:0000256" key="2">
    <source>
        <dbReference type="ARBA" id="ARBA00022490"/>
    </source>
</evidence>
<keyword evidence="2" id="KW-0963">Cytoplasm</keyword>
<evidence type="ECO:0000256" key="5">
    <source>
        <dbReference type="PROSITE-ProRule" id="PRU00317"/>
    </source>
</evidence>
<feature type="region of interest" description="Disordered" evidence="6">
    <location>
        <begin position="242"/>
        <end position="336"/>
    </location>
</feature>
<dbReference type="Gene3D" id="1.25.10.10">
    <property type="entry name" value="Leucine-rich Repeat Variant"/>
    <property type="match status" value="1"/>
</dbReference>
<dbReference type="PROSITE" id="PS50302">
    <property type="entry name" value="PUM"/>
    <property type="match status" value="8"/>
</dbReference>
<gene>
    <name evidence="8" type="ORF">P5673_025160</name>
</gene>
<feature type="compositionally biased region" description="Polar residues" evidence="6">
    <location>
        <begin position="75"/>
        <end position="84"/>
    </location>
</feature>
<evidence type="ECO:0000313" key="9">
    <source>
        <dbReference type="Proteomes" id="UP001249851"/>
    </source>
</evidence>
<evidence type="ECO:0000256" key="6">
    <source>
        <dbReference type="SAM" id="MobiDB-lite"/>
    </source>
</evidence>
<dbReference type="GO" id="GO:0005737">
    <property type="term" value="C:cytoplasm"/>
    <property type="evidence" value="ECO:0007669"/>
    <property type="project" value="UniProtKB-SubCell"/>
</dbReference>
<keyword evidence="9" id="KW-1185">Reference proteome</keyword>
<sequence length="1159" mass="125199">MSFPCVLGMNEVGWQDGVYHNNGMTPKLGGRSVNGSTAANQGFEIVGGKSNGEVASYLFQRQGVATSFSKTVAENEKSNFSGQRWPSMGEGMSDQTNSKDGELEDKFQSLSLNNNEKKPDTPIEEVDFIAEIASTAKKLWDIQDSGEENQGGMTSGIFFGEQWRDTAWGPSVPHMAQSEHAVSQPIMVQRPAKGGNFNTTTESQNVLSPRSADGVGLSMVEYVLASSPGGQELDTQIMKAGFGVKGNGDRKENKGGSPFEEETGEEVKNALQDEQGHESPKPTPKPKGDDDVKGPGTFSRTPGSRQPSPTQQQDATQVNQTGHSPQPVGQGKAKPYKETDHIEDITPPVALIDPLENVQLEQLPFGAQRESVIGTPTSPSDFVMVSGSSLQSQNAMNSQQSQSVQLSHQQQQLALAIAAQQQQQQQQLGLQSGLQSTNLGHPNPYFITAQPTQDPFGNPSLSAQQVVHPQYAAYSVPPWGMYSAAGASGSGGYLQQQQQQQQQQQAQHAQLLRSNSGGMTGRPVEIIGTPPSHTQQAMAAAASPGTNYQLIAPPGATPLGLGATAYYDQSGNLVLGNTQNVNNMATAQMAASQMGALRMVSPVVVNAQNAGASSVSAGRMGSASSMSGGSSMGMFGQQTQQQQQQQQLNNSALGMLGNVVGGSSGVGAVGTIPGGGTRRDSLSATDYGKRPSIAQYYATPGGVNSLASLSISAQPTYNAPQELPTPPLLSQGQSAFGSQSAYGGQSGFTVGSPISNGLSRYMQLAAAPRETKYQGSLGSLTGVPFGTSSLGGSGFRGSRGKESGRSRLLEDFRNNRYPNIQLRDLANHIVEFSQDQHGSRFIQQKLERALPNEKQMVFHEILPAAYSLMTDVFGNYVIQKFFEFGSPEQKHHLANCIRGHVLPLALQMYGCRVIQKALECISADIQNDLVRELDGHVLKCVRDQNGNHVVQKCIECVDPSSLQFIIGAFQAQVYALSTHPYGCRVIQRILEHCMPEQTAPILDELHQHTDRLVQDQYGNYVIQHVLEHGTQEDKSKIVHELRGNILIFSQHKFASNVVEKCVTHASRTERAMLIDEVCSSSDSALYTMMKDQFANYVIQKMIDVAEPPQRKLLMHRIRPHVATLRKYTYGKHILAKLEKYYMTIKPTPDFLPLSNGPLL</sequence>
<dbReference type="CDD" id="cd07920">
    <property type="entry name" value="Pumilio"/>
    <property type="match status" value="1"/>
</dbReference>
<reference evidence="8" key="2">
    <citation type="journal article" date="2023" name="Science">
        <title>Genomic signatures of disease resistance in endangered staghorn corals.</title>
        <authorList>
            <person name="Vollmer S.V."/>
            <person name="Selwyn J.D."/>
            <person name="Despard B.A."/>
            <person name="Roesel C.L."/>
        </authorList>
    </citation>
    <scope>NUCLEOTIDE SEQUENCE</scope>
    <source>
        <strain evidence="8">K2</strain>
    </source>
</reference>
<feature type="repeat" description="Pumilio" evidence="5">
    <location>
        <begin position="824"/>
        <end position="859"/>
    </location>
</feature>
<keyword evidence="3" id="KW-0677">Repeat</keyword>
<feature type="repeat" description="Pumilio" evidence="5">
    <location>
        <begin position="896"/>
        <end position="931"/>
    </location>
</feature>
<protein>
    <submittedName>
        <fullName evidence="8">Pumilio-like protein 1</fullName>
    </submittedName>
</protein>
<dbReference type="InterPro" id="IPR001313">
    <property type="entry name" value="Pumilio_RNA-bd_rpt"/>
</dbReference>
<evidence type="ECO:0000313" key="8">
    <source>
        <dbReference type="EMBL" id="KAK2553412.1"/>
    </source>
</evidence>
<feature type="repeat" description="Pumilio" evidence="5">
    <location>
        <begin position="932"/>
        <end position="967"/>
    </location>
</feature>
<feature type="compositionally biased region" description="Basic and acidic residues" evidence="6">
    <location>
        <begin position="274"/>
        <end position="293"/>
    </location>
</feature>
<dbReference type="InterPro" id="IPR033133">
    <property type="entry name" value="PUM-HD"/>
</dbReference>
<feature type="region of interest" description="Disordered" evidence="6">
    <location>
        <begin position="490"/>
        <end position="520"/>
    </location>
</feature>
<dbReference type="SUPFAM" id="SSF48371">
    <property type="entry name" value="ARM repeat"/>
    <property type="match status" value="1"/>
</dbReference>
<feature type="repeat" description="Pumilio" evidence="5">
    <location>
        <begin position="968"/>
        <end position="1003"/>
    </location>
</feature>
<accession>A0AAD9UXI7</accession>
<feature type="repeat" description="Pumilio" evidence="5">
    <location>
        <begin position="1076"/>
        <end position="1115"/>
    </location>
</feature>
<keyword evidence="4" id="KW-0694">RNA-binding</keyword>
<dbReference type="Proteomes" id="UP001249851">
    <property type="component" value="Unassembled WGS sequence"/>
</dbReference>
<dbReference type="PANTHER" id="PTHR12537:SF12">
    <property type="entry name" value="MATERNAL PROTEIN PUMILIO"/>
    <property type="match status" value="1"/>
</dbReference>
<evidence type="ECO:0000259" key="7">
    <source>
        <dbReference type="PROSITE" id="PS50303"/>
    </source>
</evidence>
<dbReference type="InterPro" id="IPR011989">
    <property type="entry name" value="ARM-like"/>
</dbReference>
<feature type="domain" description="PUM-HD" evidence="7">
    <location>
        <begin position="804"/>
        <end position="1141"/>
    </location>
</feature>
<feature type="repeat" description="Pumilio" evidence="5">
    <location>
        <begin position="860"/>
        <end position="895"/>
    </location>
</feature>
<dbReference type="InterPro" id="IPR016024">
    <property type="entry name" value="ARM-type_fold"/>
</dbReference>
<dbReference type="AlphaFoldDB" id="A0AAD9UXI7"/>
<dbReference type="SMART" id="SM00025">
    <property type="entry name" value="Pumilio"/>
    <property type="match status" value="8"/>
</dbReference>
<name>A0AAD9UXI7_ACRCE</name>
<feature type="region of interest" description="Disordered" evidence="6">
    <location>
        <begin position="615"/>
        <end position="644"/>
    </location>
</feature>
<dbReference type="GO" id="GO:0003730">
    <property type="term" value="F:mRNA 3'-UTR binding"/>
    <property type="evidence" value="ECO:0007669"/>
    <property type="project" value="TreeGrafter"/>
</dbReference>
<dbReference type="GO" id="GO:0010608">
    <property type="term" value="P:post-transcriptional regulation of gene expression"/>
    <property type="evidence" value="ECO:0007669"/>
    <property type="project" value="TreeGrafter"/>
</dbReference>
<organism evidence="8 9">
    <name type="scientific">Acropora cervicornis</name>
    <name type="common">Staghorn coral</name>
    <dbReference type="NCBI Taxonomy" id="6130"/>
    <lineage>
        <taxon>Eukaryota</taxon>
        <taxon>Metazoa</taxon>
        <taxon>Cnidaria</taxon>
        <taxon>Anthozoa</taxon>
        <taxon>Hexacorallia</taxon>
        <taxon>Scleractinia</taxon>
        <taxon>Astrocoeniina</taxon>
        <taxon>Acroporidae</taxon>
        <taxon>Acropora</taxon>
    </lineage>
</organism>
<feature type="repeat" description="Pumilio" evidence="5">
    <location>
        <begin position="1004"/>
        <end position="1039"/>
    </location>
</feature>
<comment type="subcellular location">
    <subcellularLocation>
        <location evidence="1">Cytoplasm</location>
    </subcellularLocation>
</comment>
<comment type="caution">
    <text evidence="8">The sequence shown here is derived from an EMBL/GenBank/DDBJ whole genome shotgun (WGS) entry which is preliminary data.</text>
</comment>
<dbReference type="EMBL" id="JARQWQ010000077">
    <property type="protein sequence ID" value="KAK2553412.1"/>
    <property type="molecule type" value="Genomic_DNA"/>
</dbReference>
<reference evidence="8" key="1">
    <citation type="journal article" date="2023" name="G3 (Bethesda)">
        <title>Whole genome assembly and annotation of the endangered Caribbean coral Acropora cervicornis.</title>
        <authorList>
            <person name="Selwyn J.D."/>
            <person name="Vollmer S.V."/>
        </authorList>
    </citation>
    <scope>NUCLEOTIDE SEQUENCE</scope>
    <source>
        <strain evidence="8">K2</strain>
    </source>
</reference>
<evidence type="ECO:0000256" key="1">
    <source>
        <dbReference type="ARBA" id="ARBA00004496"/>
    </source>
</evidence>
<feature type="compositionally biased region" description="Polar residues" evidence="6">
    <location>
        <begin position="298"/>
        <end position="324"/>
    </location>
</feature>
<dbReference type="InterPro" id="IPR033712">
    <property type="entry name" value="Pumilio_RNA-bd"/>
</dbReference>
<proteinExistence type="predicted"/>
<dbReference type="FunFam" id="1.25.10.10:FF:000004">
    <property type="entry name" value="Pumilio homolog 1 isoform 2"/>
    <property type="match status" value="1"/>
</dbReference>
<feature type="region of interest" description="Disordered" evidence="6">
    <location>
        <begin position="75"/>
        <end position="100"/>
    </location>
</feature>
<feature type="repeat" description="Pumilio" evidence="5">
    <location>
        <begin position="1040"/>
        <end position="1075"/>
    </location>
</feature>
<feature type="compositionally biased region" description="Low complexity" evidence="6">
    <location>
        <begin position="495"/>
        <end position="510"/>
    </location>
</feature>
<dbReference type="PANTHER" id="PTHR12537">
    <property type="entry name" value="RNA BINDING PROTEIN PUMILIO-RELATED"/>
    <property type="match status" value="1"/>
</dbReference>
<dbReference type="Pfam" id="PF00806">
    <property type="entry name" value="PUF"/>
    <property type="match status" value="8"/>
</dbReference>
<evidence type="ECO:0000256" key="3">
    <source>
        <dbReference type="ARBA" id="ARBA00022737"/>
    </source>
</evidence>
<evidence type="ECO:0000256" key="4">
    <source>
        <dbReference type="ARBA" id="ARBA00022884"/>
    </source>
</evidence>